<proteinExistence type="predicted"/>
<accession>A0A160VFK3</accession>
<dbReference type="GO" id="GO:0046872">
    <property type="term" value="F:metal ion binding"/>
    <property type="evidence" value="ECO:0007669"/>
    <property type="project" value="UniProtKB-KW"/>
</dbReference>
<dbReference type="AlphaFoldDB" id="A0A160VFK3"/>
<dbReference type="PRINTS" id="PR00377">
    <property type="entry name" value="IMPHPHTASES"/>
</dbReference>
<dbReference type="EMBL" id="FAXC01000113">
    <property type="protein sequence ID" value="CUV08699.1"/>
    <property type="molecule type" value="Genomic_DNA"/>
</dbReference>
<dbReference type="Pfam" id="PF00459">
    <property type="entry name" value="Inositol_P"/>
    <property type="match status" value="1"/>
</dbReference>
<evidence type="ECO:0000256" key="1">
    <source>
        <dbReference type="ARBA" id="ARBA00001946"/>
    </source>
</evidence>
<keyword evidence="2" id="KW-0479">Metal-binding</keyword>
<keyword evidence="4" id="KW-0460">Magnesium</keyword>
<dbReference type="Gene3D" id="3.40.190.80">
    <property type="match status" value="1"/>
</dbReference>
<evidence type="ECO:0000313" key="5">
    <source>
        <dbReference type="EMBL" id="CUV08699.1"/>
    </source>
</evidence>
<name>A0A160VFK3_9ZZZZ</name>
<dbReference type="GO" id="GO:0007165">
    <property type="term" value="P:signal transduction"/>
    <property type="evidence" value="ECO:0007669"/>
    <property type="project" value="TreeGrafter"/>
</dbReference>
<dbReference type="PANTHER" id="PTHR20854:SF4">
    <property type="entry name" value="INOSITOL-1-MONOPHOSPHATASE-RELATED"/>
    <property type="match status" value="1"/>
</dbReference>
<dbReference type="GO" id="GO:0006020">
    <property type="term" value="P:inositol metabolic process"/>
    <property type="evidence" value="ECO:0007669"/>
    <property type="project" value="TreeGrafter"/>
</dbReference>
<reference evidence="5" key="1">
    <citation type="submission" date="2015-10" db="EMBL/GenBank/DDBJ databases">
        <authorList>
            <person name="Gilbert D.G."/>
        </authorList>
    </citation>
    <scope>NUCLEOTIDE SEQUENCE</scope>
</reference>
<dbReference type="GO" id="GO:0008934">
    <property type="term" value="F:inositol monophosphate 1-phosphatase activity"/>
    <property type="evidence" value="ECO:0007669"/>
    <property type="project" value="TreeGrafter"/>
</dbReference>
<dbReference type="CDD" id="cd01638">
    <property type="entry name" value="CysQ"/>
    <property type="match status" value="1"/>
</dbReference>
<evidence type="ECO:0000256" key="2">
    <source>
        <dbReference type="ARBA" id="ARBA00022723"/>
    </source>
</evidence>
<organism evidence="5">
    <name type="scientific">hydrothermal vent metagenome</name>
    <dbReference type="NCBI Taxonomy" id="652676"/>
    <lineage>
        <taxon>unclassified sequences</taxon>
        <taxon>metagenomes</taxon>
        <taxon>ecological metagenomes</taxon>
    </lineage>
</organism>
<dbReference type="PANTHER" id="PTHR20854">
    <property type="entry name" value="INOSITOL MONOPHOSPHATASE"/>
    <property type="match status" value="1"/>
</dbReference>
<comment type="cofactor">
    <cofactor evidence="1">
        <name>Mg(2+)</name>
        <dbReference type="ChEBI" id="CHEBI:18420"/>
    </cofactor>
</comment>
<evidence type="ECO:0000256" key="4">
    <source>
        <dbReference type="ARBA" id="ARBA00022842"/>
    </source>
</evidence>
<protein>
    <submittedName>
        <fullName evidence="5">FIG043197: Inositol monophosphatase family protein</fullName>
    </submittedName>
</protein>
<dbReference type="Gene3D" id="3.30.540.10">
    <property type="entry name" value="Fructose-1,6-Bisphosphatase, subunit A, domain 1"/>
    <property type="match status" value="1"/>
</dbReference>
<dbReference type="InterPro" id="IPR020550">
    <property type="entry name" value="Inositol_monophosphatase_CS"/>
</dbReference>
<gene>
    <name evidence="5" type="ORF">MGWOODY_Mmi2285</name>
</gene>
<evidence type="ECO:0000256" key="3">
    <source>
        <dbReference type="ARBA" id="ARBA00022801"/>
    </source>
</evidence>
<dbReference type="InterPro" id="IPR000760">
    <property type="entry name" value="Inositol_monophosphatase-like"/>
</dbReference>
<dbReference type="FunFam" id="3.30.540.10:FF:000003">
    <property type="entry name" value="Inositol-1-monophosphatase"/>
    <property type="match status" value="1"/>
</dbReference>
<dbReference type="SUPFAM" id="SSF56655">
    <property type="entry name" value="Carbohydrate phosphatase"/>
    <property type="match status" value="1"/>
</dbReference>
<sequence>MRSELNIAKEAAIEAGSVILNYYNADYEIQEKGYHNPVTTADYEADTRLKEILLNARPDYGWLSEETVDSRERLEKERVWVVDPLDGTKEFIEGVPHFVVSIALVESGQPTIGILYNPVTGETFTATQDEGACLNGEPIHCIAKEKMSEMVILNSRSETRRGLWEPYAGAFGELRAIGSVAYKLGLTAAGQADIFASLRPKNEWDICAGTCIIQEAGGKVIDLNGNNISFNQEKTLIEPGLIAGDIQAVDKTYKALTANT</sequence>
<dbReference type="GO" id="GO:0046854">
    <property type="term" value="P:phosphatidylinositol phosphate biosynthetic process"/>
    <property type="evidence" value="ECO:0007669"/>
    <property type="project" value="InterPro"/>
</dbReference>
<keyword evidence="3" id="KW-0378">Hydrolase</keyword>
<dbReference type="PROSITE" id="PS00630">
    <property type="entry name" value="IMP_2"/>
    <property type="match status" value="1"/>
</dbReference>